<dbReference type="EMBL" id="FNSN01000004">
    <property type="protein sequence ID" value="SEC81959.1"/>
    <property type="molecule type" value="Genomic_DNA"/>
</dbReference>
<proteinExistence type="predicted"/>
<dbReference type="SUPFAM" id="SSF51735">
    <property type="entry name" value="NAD(P)-binding Rossmann-fold domains"/>
    <property type="match status" value="1"/>
</dbReference>
<dbReference type="InterPro" id="IPR051606">
    <property type="entry name" value="Polyketide_Oxido-like"/>
</dbReference>
<evidence type="ECO:0000313" key="3">
    <source>
        <dbReference type="Proteomes" id="UP000182652"/>
    </source>
</evidence>
<dbReference type="Pfam" id="PF13460">
    <property type="entry name" value="NAD_binding_10"/>
    <property type="match status" value="1"/>
</dbReference>
<feature type="domain" description="NAD(P)-binding" evidence="1">
    <location>
        <begin position="7"/>
        <end position="191"/>
    </location>
</feature>
<dbReference type="InterPro" id="IPR016040">
    <property type="entry name" value="NAD(P)-bd_dom"/>
</dbReference>
<name>A0A1H4VLH9_9MICC</name>
<gene>
    <name evidence="2" type="ORF">SAMN04489745_3247</name>
</gene>
<evidence type="ECO:0000313" key="2">
    <source>
        <dbReference type="EMBL" id="SEC81959.1"/>
    </source>
</evidence>
<dbReference type="Gene3D" id="3.40.50.720">
    <property type="entry name" value="NAD(P)-binding Rossmann-like Domain"/>
    <property type="match status" value="1"/>
</dbReference>
<keyword evidence="3" id="KW-1185">Reference proteome</keyword>
<dbReference type="RefSeq" id="WP_066214921.1">
    <property type="nucleotide sequence ID" value="NZ_FNSN01000004.1"/>
</dbReference>
<sequence length="202" mass="21601">MKIAVYGATGMVGSQIVNEALSRGHEVTAVTRQGVDVEGTTAVAAEFSDTATLERLAQENDVVVISIPTPRNGDSHEPILQAHRDLIAAQPDARVYVVGGAGSLMADVTTRLVDAMGFPEAYRAEAQSFTTILGLYEAAPEGLDWTMQSPAPEIAPGERTGKYHVERDSIAGPFISTQDFAVAALDEIENPQFRRARFNAAN</sequence>
<protein>
    <recommendedName>
        <fullName evidence="1">NAD(P)-binding domain-containing protein</fullName>
    </recommendedName>
</protein>
<dbReference type="STRING" id="156980.SAMN04489745_3247"/>
<dbReference type="Proteomes" id="UP000182652">
    <property type="component" value="Unassembled WGS sequence"/>
</dbReference>
<organism evidence="2 3">
    <name type="scientific">Arthrobacter woluwensis</name>
    <dbReference type="NCBI Taxonomy" id="156980"/>
    <lineage>
        <taxon>Bacteria</taxon>
        <taxon>Bacillati</taxon>
        <taxon>Actinomycetota</taxon>
        <taxon>Actinomycetes</taxon>
        <taxon>Micrococcales</taxon>
        <taxon>Micrococcaceae</taxon>
        <taxon>Arthrobacter</taxon>
    </lineage>
</organism>
<dbReference type="AlphaFoldDB" id="A0A1H4VLH9"/>
<dbReference type="PANTHER" id="PTHR43355:SF2">
    <property type="entry name" value="FLAVIN REDUCTASE (NADPH)"/>
    <property type="match status" value="1"/>
</dbReference>
<reference evidence="2 3" key="1">
    <citation type="submission" date="2016-10" db="EMBL/GenBank/DDBJ databases">
        <authorList>
            <person name="de Groot N.N."/>
        </authorList>
    </citation>
    <scope>NUCLEOTIDE SEQUENCE [LARGE SCALE GENOMIC DNA]</scope>
    <source>
        <strain evidence="2 3">DSM 10495</strain>
    </source>
</reference>
<dbReference type="PANTHER" id="PTHR43355">
    <property type="entry name" value="FLAVIN REDUCTASE (NADPH)"/>
    <property type="match status" value="1"/>
</dbReference>
<evidence type="ECO:0000259" key="1">
    <source>
        <dbReference type="Pfam" id="PF13460"/>
    </source>
</evidence>
<dbReference type="GO" id="GO:0016646">
    <property type="term" value="F:oxidoreductase activity, acting on the CH-NH group of donors, NAD or NADP as acceptor"/>
    <property type="evidence" value="ECO:0007669"/>
    <property type="project" value="TreeGrafter"/>
</dbReference>
<dbReference type="InterPro" id="IPR036291">
    <property type="entry name" value="NAD(P)-bd_dom_sf"/>
</dbReference>
<accession>A0A1H4VLH9</accession>